<comment type="caution">
    <text evidence="1">The sequence shown here is derived from an EMBL/GenBank/DDBJ whole genome shotgun (WGS) entry which is preliminary data.</text>
</comment>
<gene>
    <name evidence="1" type="ORF">GCM10011498_24290</name>
</gene>
<name>A0A916QZQ3_9RHOB</name>
<protein>
    <submittedName>
        <fullName evidence="1">Uncharacterized protein</fullName>
    </submittedName>
</protein>
<keyword evidence="2" id="KW-1185">Reference proteome</keyword>
<organism evidence="1 2">
    <name type="scientific">Neptunicoccus cionae</name>
    <dbReference type="NCBI Taxonomy" id="2035344"/>
    <lineage>
        <taxon>Bacteria</taxon>
        <taxon>Pseudomonadati</taxon>
        <taxon>Pseudomonadota</taxon>
        <taxon>Alphaproteobacteria</taxon>
        <taxon>Rhodobacterales</taxon>
        <taxon>Paracoccaceae</taxon>
        <taxon>Neptunicoccus</taxon>
    </lineage>
</organism>
<dbReference type="Proteomes" id="UP000628017">
    <property type="component" value="Unassembled WGS sequence"/>
</dbReference>
<accession>A0A916QZQ3</accession>
<evidence type="ECO:0000313" key="1">
    <source>
        <dbReference type="EMBL" id="GGA22648.1"/>
    </source>
</evidence>
<dbReference type="RefSeq" id="WP_188675597.1">
    <property type="nucleotide sequence ID" value="NZ_BMKA01000003.1"/>
</dbReference>
<reference evidence="1" key="1">
    <citation type="journal article" date="2014" name="Int. J. Syst. Evol. Microbiol.">
        <title>Complete genome sequence of Corynebacterium casei LMG S-19264T (=DSM 44701T), isolated from a smear-ripened cheese.</title>
        <authorList>
            <consortium name="US DOE Joint Genome Institute (JGI-PGF)"/>
            <person name="Walter F."/>
            <person name="Albersmeier A."/>
            <person name="Kalinowski J."/>
            <person name="Ruckert C."/>
        </authorList>
    </citation>
    <scope>NUCLEOTIDE SEQUENCE</scope>
    <source>
        <strain evidence="1">CGMCC 1.15880</strain>
    </source>
</reference>
<sequence>MMTFGSISLRYLRVLSLLILAFALAGSFGAGTGWDDAARATLIERLDTSERNTTQGSRQAVLALAGDDVQGGDDPLSDMVALSGFTPSHPARLSKSISNTALRGARLYLQAPIRAPPPSV</sequence>
<proteinExistence type="predicted"/>
<reference evidence="1" key="2">
    <citation type="submission" date="2020-09" db="EMBL/GenBank/DDBJ databases">
        <authorList>
            <person name="Sun Q."/>
            <person name="Zhou Y."/>
        </authorList>
    </citation>
    <scope>NUCLEOTIDE SEQUENCE</scope>
    <source>
        <strain evidence="1">CGMCC 1.15880</strain>
    </source>
</reference>
<dbReference type="AlphaFoldDB" id="A0A916QZQ3"/>
<evidence type="ECO:0000313" key="2">
    <source>
        <dbReference type="Proteomes" id="UP000628017"/>
    </source>
</evidence>
<dbReference type="EMBL" id="BMKA01000003">
    <property type="protein sequence ID" value="GGA22648.1"/>
    <property type="molecule type" value="Genomic_DNA"/>
</dbReference>